<proteinExistence type="predicted"/>
<sequence length="280" mass="31375">MSDYHNHQKKIALINDMTGFGRCSIAVALPVISMLRVQCCALPTAIFSNHTGFESFYYQDYTDHMQPSINEWKKLGLEFSGICTGFLGSARQIAIVSDFIRDFKRPDNLVIIDPVMGDYGKPYPTYTKEMCDHMKDLVCYADILTPNMTEACILTDTPYEDKKWHLSEIEAMAARLSENGPSKIVITGITQGQYVANFCYEAGKPSRVLRTHRIGTSRSGTGDIFTAIIAADAVNSVPFDHSVKKASNFIKKCIQRSIELDIPLTDGVCFEEVLHTLKYN</sequence>
<dbReference type="GO" id="GO:0005829">
    <property type="term" value="C:cytosol"/>
    <property type="evidence" value="ECO:0007669"/>
    <property type="project" value="TreeGrafter"/>
</dbReference>
<dbReference type="OrthoDB" id="9800808at2"/>
<accession>A0A3E2TN95</accession>
<name>A0A3E2TN95_9FIRM</name>
<gene>
    <name evidence="7" type="ORF">DW070_08660</name>
    <name evidence="8" type="ORF">DW747_10225</name>
</gene>
<dbReference type="InterPro" id="IPR029056">
    <property type="entry name" value="Ribokinase-like"/>
</dbReference>
<evidence type="ECO:0000313" key="9">
    <source>
        <dbReference type="Proteomes" id="UP000260773"/>
    </source>
</evidence>
<dbReference type="PANTHER" id="PTHR10534">
    <property type="entry name" value="PYRIDOXAL KINASE"/>
    <property type="match status" value="1"/>
</dbReference>
<dbReference type="InterPro" id="IPR004625">
    <property type="entry name" value="PyrdxlKinase"/>
</dbReference>
<dbReference type="Proteomes" id="UP000260773">
    <property type="component" value="Unassembled WGS sequence"/>
</dbReference>
<dbReference type="RefSeq" id="WP_015513877.1">
    <property type="nucleotide sequence ID" value="NZ_JAMXUZ010000001.1"/>
</dbReference>
<dbReference type="AlphaFoldDB" id="A0A3E2TN95"/>
<evidence type="ECO:0000256" key="2">
    <source>
        <dbReference type="ARBA" id="ARBA00022679"/>
    </source>
</evidence>
<evidence type="ECO:0000259" key="6">
    <source>
        <dbReference type="Pfam" id="PF08543"/>
    </source>
</evidence>
<keyword evidence="4 7" id="KW-0418">Kinase</keyword>
<dbReference type="CDD" id="cd01173">
    <property type="entry name" value="pyridoxal_pyridoxamine_kinase"/>
    <property type="match status" value="1"/>
</dbReference>
<dbReference type="GO" id="GO:0005524">
    <property type="term" value="F:ATP binding"/>
    <property type="evidence" value="ECO:0007669"/>
    <property type="project" value="UniProtKB-KW"/>
</dbReference>
<evidence type="ECO:0000313" key="10">
    <source>
        <dbReference type="Proteomes" id="UP000261231"/>
    </source>
</evidence>
<dbReference type="NCBIfam" id="NF005491">
    <property type="entry name" value="PRK07105.1"/>
    <property type="match status" value="1"/>
</dbReference>
<keyword evidence="5" id="KW-0067">ATP-binding</keyword>
<evidence type="ECO:0000313" key="7">
    <source>
        <dbReference type="EMBL" id="RGB79790.1"/>
    </source>
</evidence>
<evidence type="ECO:0000256" key="3">
    <source>
        <dbReference type="ARBA" id="ARBA00022741"/>
    </source>
</evidence>
<evidence type="ECO:0000256" key="5">
    <source>
        <dbReference type="ARBA" id="ARBA00022840"/>
    </source>
</evidence>
<dbReference type="EC" id="2.7.1.35" evidence="1"/>
<dbReference type="Pfam" id="PF08543">
    <property type="entry name" value="Phos_pyr_kin"/>
    <property type="match status" value="1"/>
</dbReference>
<evidence type="ECO:0000256" key="1">
    <source>
        <dbReference type="ARBA" id="ARBA00012104"/>
    </source>
</evidence>
<evidence type="ECO:0000313" key="8">
    <source>
        <dbReference type="EMBL" id="RGC46263.1"/>
    </source>
</evidence>
<dbReference type="PANTHER" id="PTHR10534:SF2">
    <property type="entry name" value="PYRIDOXAL KINASE"/>
    <property type="match status" value="1"/>
</dbReference>
<dbReference type="GO" id="GO:0009443">
    <property type="term" value="P:pyridoxal 5'-phosphate salvage"/>
    <property type="evidence" value="ECO:0007669"/>
    <property type="project" value="InterPro"/>
</dbReference>
<keyword evidence="2 7" id="KW-0808">Transferase</keyword>
<dbReference type="GO" id="GO:0008478">
    <property type="term" value="F:pyridoxal kinase activity"/>
    <property type="evidence" value="ECO:0007669"/>
    <property type="project" value="UniProtKB-EC"/>
</dbReference>
<feature type="domain" description="Pyridoxamine kinase/Phosphomethylpyrimidine kinase" evidence="6">
    <location>
        <begin position="76"/>
        <end position="260"/>
    </location>
</feature>
<dbReference type="SUPFAM" id="SSF53613">
    <property type="entry name" value="Ribokinase-like"/>
    <property type="match status" value="1"/>
</dbReference>
<reference evidence="9 10" key="1">
    <citation type="submission" date="2018-08" db="EMBL/GenBank/DDBJ databases">
        <title>A genome reference for cultivated species of the human gut microbiota.</title>
        <authorList>
            <person name="Zou Y."/>
            <person name="Xue W."/>
            <person name="Luo G."/>
        </authorList>
    </citation>
    <scope>NUCLEOTIDE SEQUENCE [LARGE SCALE GENOMIC DNA]</scope>
    <source>
        <strain evidence="7 9">AF45-17</strain>
        <strain evidence="8 10">AM28-39</strain>
    </source>
</reference>
<comment type="caution">
    <text evidence="7">The sequence shown here is derived from an EMBL/GenBank/DDBJ whole genome shotgun (WGS) entry which is preliminary data.</text>
</comment>
<dbReference type="EMBL" id="QVEP01000018">
    <property type="protein sequence ID" value="RGB79790.1"/>
    <property type="molecule type" value="Genomic_DNA"/>
</dbReference>
<dbReference type="Gene3D" id="3.40.1190.20">
    <property type="match status" value="1"/>
</dbReference>
<organism evidence="7 9">
    <name type="scientific">Coprococcus catus</name>
    <dbReference type="NCBI Taxonomy" id="116085"/>
    <lineage>
        <taxon>Bacteria</taxon>
        <taxon>Bacillati</taxon>
        <taxon>Bacillota</taxon>
        <taxon>Clostridia</taxon>
        <taxon>Lachnospirales</taxon>
        <taxon>Lachnospiraceae</taxon>
        <taxon>Coprococcus</taxon>
    </lineage>
</organism>
<evidence type="ECO:0000256" key="4">
    <source>
        <dbReference type="ARBA" id="ARBA00022777"/>
    </source>
</evidence>
<dbReference type="EMBL" id="QVFD01000009">
    <property type="protein sequence ID" value="RGC46263.1"/>
    <property type="molecule type" value="Genomic_DNA"/>
</dbReference>
<dbReference type="Proteomes" id="UP000261231">
    <property type="component" value="Unassembled WGS sequence"/>
</dbReference>
<keyword evidence="3" id="KW-0547">Nucleotide-binding</keyword>
<protein>
    <recommendedName>
        <fullName evidence="1">pyridoxal kinase</fullName>
        <ecNumber evidence="1">2.7.1.35</ecNumber>
    </recommendedName>
</protein>
<dbReference type="InterPro" id="IPR013749">
    <property type="entry name" value="PM/HMP-P_kinase-1"/>
</dbReference>
<keyword evidence="10" id="KW-1185">Reference proteome</keyword>